<name>A7NMJ7_ROSCS</name>
<evidence type="ECO:0000313" key="8">
    <source>
        <dbReference type="EMBL" id="ABU58768.1"/>
    </source>
</evidence>
<dbReference type="STRING" id="383372.Rcas_2697"/>
<comment type="similarity">
    <text evidence="1">Belongs to the sigma-70 factor family. ECF subfamily.</text>
</comment>
<dbReference type="RefSeq" id="WP_012121192.1">
    <property type="nucleotide sequence ID" value="NC_009767.1"/>
</dbReference>
<evidence type="ECO:0000259" key="7">
    <source>
        <dbReference type="Pfam" id="PF08281"/>
    </source>
</evidence>
<keyword evidence="9" id="KW-1185">Reference proteome</keyword>
<dbReference type="InterPro" id="IPR013324">
    <property type="entry name" value="RNA_pol_sigma_r3/r4-like"/>
</dbReference>
<dbReference type="PANTHER" id="PTHR43133">
    <property type="entry name" value="RNA POLYMERASE ECF-TYPE SIGMA FACTO"/>
    <property type="match status" value="1"/>
</dbReference>
<dbReference type="InterPro" id="IPR014284">
    <property type="entry name" value="RNA_pol_sigma-70_dom"/>
</dbReference>
<reference evidence="8 9" key="1">
    <citation type="submission" date="2007-08" db="EMBL/GenBank/DDBJ databases">
        <title>Complete sequence of Roseiflexus castenholzii DSM 13941.</title>
        <authorList>
            <consortium name="US DOE Joint Genome Institute"/>
            <person name="Copeland A."/>
            <person name="Lucas S."/>
            <person name="Lapidus A."/>
            <person name="Barry K."/>
            <person name="Glavina del Rio T."/>
            <person name="Dalin E."/>
            <person name="Tice H."/>
            <person name="Pitluck S."/>
            <person name="Thompson L.S."/>
            <person name="Brettin T."/>
            <person name="Bruce D."/>
            <person name="Detter J.C."/>
            <person name="Han C."/>
            <person name="Tapia R."/>
            <person name="Schmutz J."/>
            <person name="Larimer F."/>
            <person name="Land M."/>
            <person name="Hauser L."/>
            <person name="Kyrpides N."/>
            <person name="Mikhailova N."/>
            <person name="Bryant D.A."/>
            <person name="Hanada S."/>
            <person name="Tsukatani Y."/>
            <person name="Richardson P."/>
        </authorList>
    </citation>
    <scope>NUCLEOTIDE SEQUENCE [LARGE SCALE GENOMIC DNA]</scope>
    <source>
        <strain evidence="9">DSM 13941 / HLO8</strain>
    </source>
</reference>
<dbReference type="Pfam" id="PF08281">
    <property type="entry name" value="Sigma70_r4_2"/>
    <property type="match status" value="1"/>
</dbReference>
<dbReference type="InterPro" id="IPR039425">
    <property type="entry name" value="RNA_pol_sigma-70-like"/>
</dbReference>
<dbReference type="Gene3D" id="1.10.10.10">
    <property type="entry name" value="Winged helix-like DNA-binding domain superfamily/Winged helix DNA-binding domain"/>
    <property type="match status" value="1"/>
</dbReference>
<dbReference type="eggNOG" id="COG1595">
    <property type="taxonomic scope" value="Bacteria"/>
</dbReference>
<keyword evidence="3" id="KW-0731">Sigma factor</keyword>
<keyword evidence="5" id="KW-0804">Transcription</keyword>
<feature type="domain" description="RNA polymerase sigma factor 70 region 4 type 2" evidence="7">
    <location>
        <begin position="137"/>
        <end position="186"/>
    </location>
</feature>
<evidence type="ECO:0000256" key="2">
    <source>
        <dbReference type="ARBA" id="ARBA00023015"/>
    </source>
</evidence>
<dbReference type="InterPro" id="IPR007627">
    <property type="entry name" value="RNA_pol_sigma70_r2"/>
</dbReference>
<accession>A7NMJ7</accession>
<evidence type="ECO:0000313" key="9">
    <source>
        <dbReference type="Proteomes" id="UP000000263"/>
    </source>
</evidence>
<evidence type="ECO:0000259" key="6">
    <source>
        <dbReference type="Pfam" id="PF04542"/>
    </source>
</evidence>
<dbReference type="AlphaFoldDB" id="A7NMJ7"/>
<proteinExistence type="inferred from homology"/>
<dbReference type="NCBIfam" id="TIGR02937">
    <property type="entry name" value="sigma70-ECF"/>
    <property type="match status" value="1"/>
</dbReference>
<dbReference type="GO" id="GO:0003677">
    <property type="term" value="F:DNA binding"/>
    <property type="evidence" value="ECO:0007669"/>
    <property type="project" value="UniProtKB-KW"/>
</dbReference>
<dbReference type="Gene3D" id="1.10.1740.10">
    <property type="match status" value="1"/>
</dbReference>
<dbReference type="SUPFAM" id="SSF88946">
    <property type="entry name" value="Sigma2 domain of RNA polymerase sigma factors"/>
    <property type="match status" value="1"/>
</dbReference>
<dbReference type="GO" id="GO:0016987">
    <property type="term" value="F:sigma factor activity"/>
    <property type="evidence" value="ECO:0007669"/>
    <property type="project" value="UniProtKB-KW"/>
</dbReference>
<dbReference type="PANTHER" id="PTHR43133:SF8">
    <property type="entry name" value="RNA POLYMERASE SIGMA FACTOR HI_1459-RELATED"/>
    <property type="match status" value="1"/>
</dbReference>
<sequence>MIITNNDAGAMIATASDRKMAEHESDGALLERLRHGDEAAFEELFARHYATVYRVLYGLTGKREMAEDAAQETFLILYRRPPAPHQPLRPWLCRVALNTARNALRGERRDAMRIARLAQAPAAEDPSEAAERAEERDQVRAALATMPQRQAHLLLLRHAGLSYAEVAAVLNLAPGSVGTLLARAERAFVAAFTKEQTAATEEHSSGKQVQP</sequence>
<protein>
    <submittedName>
        <fullName evidence="8">RNA polymerase, sigma-24 subunit, ECF subfamily</fullName>
    </submittedName>
</protein>
<dbReference type="InterPro" id="IPR013249">
    <property type="entry name" value="RNA_pol_sigma70_r4_t2"/>
</dbReference>
<dbReference type="KEGG" id="rca:Rcas_2697"/>
<dbReference type="Proteomes" id="UP000000263">
    <property type="component" value="Chromosome"/>
</dbReference>
<evidence type="ECO:0000256" key="3">
    <source>
        <dbReference type="ARBA" id="ARBA00023082"/>
    </source>
</evidence>
<evidence type="ECO:0000256" key="4">
    <source>
        <dbReference type="ARBA" id="ARBA00023125"/>
    </source>
</evidence>
<organism evidence="8 9">
    <name type="scientific">Roseiflexus castenholzii (strain DSM 13941 / HLO8)</name>
    <dbReference type="NCBI Taxonomy" id="383372"/>
    <lineage>
        <taxon>Bacteria</taxon>
        <taxon>Bacillati</taxon>
        <taxon>Chloroflexota</taxon>
        <taxon>Chloroflexia</taxon>
        <taxon>Chloroflexales</taxon>
        <taxon>Roseiflexineae</taxon>
        <taxon>Roseiflexaceae</taxon>
        <taxon>Roseiflexus</taxon>
    </lineage>
</organism>
<dbReference type="GO" id="GO:0006352">
    <property type="term" value="P:DNA-templated transcription initiation"/>
    <property type="evidence" value="ECO:0007669"/>
    <property type="project" value="InterPro"/>
</dbReference>
<dbReference type="HOGENOM" id="CLU_047691_3_0_0"/>
<dbReference type="CDD" id="cd06171">
    <property type="entry name" value="Sigma70_r4"/>
    <property type="match status" value="1"/>
</dbReference>
<evidence type="ECO:0000256" key="1">
    <source>
        <dbReference type="ARBA" id="ARBA00010641"/>
    </source>
</evidence>
<dbReference type="EMBL" id="CP000804">
    <property type="protein sequence ID" value="ABU58768.1"/>
    <property type="molecule type" value="Genomic_DNA"/>
</dbReference>
<dbReference type="InterPro" id="IPR013325">
    <property type="entry name" value="RNA_pol_sigma_r2"/>
</dbReference>
<evidence type="ECO:0000256" key="5">
    <source>
        <dbReference type="ARBA" id="ARBA00023163"/>
    </source>
</evidence>
<dbReference type="Pfam" id="PF04542">
    <property type="entry name" value="Sigma70_r2"/>
    <property type="match status" value="1"/>
</dbReference>
<gene>
    <name evidence="8" type="ordered locus">Rcas_2697</name>
</gene>
<feature type="domain" description="RNA polymerase sigma-70 region 2" evidence="6">
    <location>
        <begin position="44"/>
        <end position="109"/>
    </location>
</feature>
<keyword evidence="2" id="KW-0805">Transcription regulation</keyword>
<dbReference type="SUPFAM" id="SSF88659">
    <property type="entry name" value="Sigma3 and sigma4 domains of RNA polymerase sigma factors"/>
    <property type="match status" value="1"/>
</dbReference>
<dbReference type="InterPro" id="IPR036388">
    <property type="entry name" value="WH-like_DNA-bd_sf"/>
</dbReference>
<keyword evidence="4" id="KW-0238">DNA-binding</keyword>